<keyword evidence="3" id="KW-0009">Actin-binding</keyword>
<feature type="domain" description="BTB" evidence="4">
    <location>
        <begin position="8"/>
        <end position="72"/>
    </location>
</feature>
<keyword evidence="2" id="KW-0677">Repeat</keyword>
<dbReference type="KEGG" id="gfs:119643028"/>
<reference evidence="6" key="1">
    <citation type="submission" date="2025-08" db="UniProtKB">
        <authorList>
            <consortium name="RefSeq"/>
        </authorList>
    </citation>
    <scope>IDENTIFICATION</scope>
    <source>
        <tissue evidence="6">Whole body pupa</tissue>
    </source>
</reference>
<keyword evidence="5" id="KW-1185">Reference proteome</keyword>
<dbReference type="PANTHER" id="PTHR24412">
    <property type="entry name" value="KELCH PROTEIN"/>
    <property type="match status" value="1"/>
</dbReference>
<accession>A0A9C5ZLH0</accession>
<proteinExistence type="predicted"/>
<dbReference type="PROSITE" id="PS50097">
    <property type="entry name" value="BTB"/>
    <property type="match status" value="1"/>
</dbReference>
<dbReference type="SUPFAM" id="SSF54695">
    <property type="entry name" value="POZ domain"/>
    <property type="match status" value="1"/>
</dbReference>
<dbReference type="GeneID" id="119643028"/>
<organism evidence="5 6">
    <name type="scientific">Glossina fuscipes</name>
    <dbReference type="NCBI Taxonomy" id="7396"/>
    <lineage>
        <taxon>Eukaryota</taxon>
        <taxon>Metazoa</taxon>
        <taxon>Ecdysozoa</taxon>
        <taxon>Arthropoda</taxon>
        <taxon>Hexapoda</taxon>
        <taxon>Insecta</taxon>
        <taxon>Pterygota</taxon>
        <taxon>Neoptera</taxon>
        <taxon>Endopterygota</taxon>
        <taxon>Diptera</taxon>
        <taxon>Brachycera</taxon>
        <taxon>Muscomorpha</taxon>
        <taxon>Hippoboscoidea</taxon>
        <taxon>Glossinidae</taxon>
        <taxon>Glossina</taxon>
    </lineage>
</organism>
<gene>
    <name evidence="6" type="primary">LOC119643028</name>
</gene>
<evidence type="ECO:0000313" key="5">
    <source>
        <dbReference type="Proteomes" id="UP000092443"/>
    </source>
</evidence>
<protein>
    <submittedName>
        <fullName evidence="6">Kelch-like protein 17</fullName>
    </submittedName>
</protein>
<dbReference type="Pfam" id="PF07707">
    <property type="entry name" value="BACK"/>
    <property type="match status" value="1"/>
</dbReference>
<dbReference type="InterPro" id="IPR011705">
    <property type="entry name" value="BACK"/>
</dbReference>
<evidence type="ECO:0000313" key="6">
    <source>
        <dbReference type="RefSeq" id="XP_037898315.1"/>
    </source>
</evidence>
<evidence type="ECO:0000256" key="1">
    <source>
        <dbReference type="ARBA" id="ARBA00022441"/>
    </source>
</evidence>
<name>A0A9C5ZLH0_9MUSC</name>
<keyword evidence="1" id="KW-0880">Kelch repeat</keyword>
<evidence type="ECO:0000256" key="3">
    <source>
        <dbReference type="ARBA" id="ARBA00023203"/>
    </source>
</evidence>
<dbReference type="CDD" id="cd14733">
    <property type="entry name" value="BACK"/>
    <property type="match status" value="1"/>
</dbReference>
<dbReference type="Pfam" id="PF00651">
    <property type="entry name" value="BTB"/>
    <property type="match status" value="1"/>
</dbReference>
<dbReference type="PANTHER" id="PTHR24412:SF441">
    <property type="entry name" value="KELCH-LIKE PROTEIN 28"/>
    <property type="match status" value="1"/>
</dbReference>
<dbReference type="Proteomes" id="UP000092443">
    <property type="component" value="Unplaced"/>
</dbReference>
<evidence type="ECO:0000256" key="2">
    <source>
        <dbReference type="ARBA" id="ARBA00022737"/>
    </source>
</evidence>
<dbReference type="Gene3D" id="1.25.40.420">
    <property type="match status" value="1"/>
</dbReference>
<dbReference type="InterPro" id="IPR000210">
    <property type="entry name" value="BTB/POZ_dom"/>
</dbReference>
<dbReference type="AlphaFoldDB" id="A0A9C5ZLH0"/>
<dbReference type="SMART" id="SM00225">
    <property type="entry name" value="BTB"/>
    <property type="match status" value="1"/>
</dbReference>
<evidence type="ECO:0000259" key="4">
    <source>
        <dbReference type="PROSITE" id="PS50097"/>
    </source>
</evidence>
<dbReference type="CDD" id="cd18186">
    <property type="entry name" value="BTB_POZ_ZBTB_KLHL-like"/>
    <property type="match status" value="1"/>
</dbReference>
<sequence>MLPDQKDCDFILEVNGEYIYAHKAVLAANSPFFQFSENDKEKAPTIENEYVDAGALKTIINYLYNGKIEIIEGAGQSLLVTSNFLQIDWVEEQCKQHLKSSIDLGNCFDIWGIGDSVLGEELADRCFRYILRHFAQLIEAEGFLKLSIEKVCKLDMK</sequence>
<dbReference type="InterPro" id="IPR011333">
    <property type="entry name" value="SKP1/BTB/POZ_sf"/>
</dbReference>
<dbReference type="Gene3D" id="3.30.710.10">
    <property type="entry name" value="Potassium Channel Kv1.1, Chain A"/>
    <property type="match status" value="1"/>
</dbReference>
<dbReference type="RefSeq" id="XP_037898315.1">
    <property type="nucleotide sequence ID" value="XM_038042387.1"/>
</dbReference>